<dbReference type="PANTHER" id="PTHR12011:SF347">
    <property type="entry name" value="FI21270P1-RELATED"/>
    <property type="match status" value="1"/>
</dbReference>
<dbReference type="InterPro" id="IPR046338">
    <property type="entry name" value="GAIN_dom_sf"/>
</dbReference>
<dbReference type="EMBL" id="JARQWQ010000038">
    <property type="protein sequence ID" value="KAK2559805.1"/>
    <property type="molecule type" value="Genomic_DNA"/>
</dbReference>
<dbReference type="AlphaFoldDB" id="A0AAD9V3X1"/>
<comment type="subcellular location">
    <subcellularLocation>
        <location evidence="1">Membrane</location>
        <topology evidence="1">Multi-pass membrane protein</topology>
    </subcellularLocation>
</comment>
<dbReference type="PROSITE" id="PS50261">
    <property type="entry name" value="G_PROTEIN_RECEP_F2_4"/>
    <property type="match status" value="1"/>
</dbReference>
<dbReference type="Gene3D" id="2.60.220.50">
    <property type="match status" value="1"/>
</dbReference>
<feature type="domain" description="G-protein coupled receptors family 2 profile 2" evidence="6">
    <location>
        <begin position="302"/>
        <end position="532"/>
    </location>
</feature>
<keyword evidence="3 5" id="KW-1133">Transmembrane helix</keyword>
<evidence type="ECO:0000313" key="8">
    <source>
        <dbReference type="Proteomes" id="UP001249851"/>
    </source>
</evidence>
<reference evidence="7" key="1">
    <citation type="journal article" date="2023" name="G3 (Bethesda)">
        <title>Whole genome assembly and annotation of the endangered Caribbean coral Acropora cervicornis.</title>
        <authorList>
            <person name="Selwyn J.D."/>
            <person name="Vollmer S.V."/>
        </authorList>
    </citation>
    <scope>NUCLEOTIDE SEQUENCE</scope>
    <source>
        <strain evidence="7">K2</strain>
    </source>
</reference>
<dbReference type="GO" id="GO:0004930">
    <property type="term" value="F:G protein-coupled receptor activity"/>
    <property type="evidence" value="ECO:0007669"/>
    <property type="project" value="InterPro"/>
</dbReference>
<keyword evidence="4 5" id="KW-0472">Membrane</keyword>
<dbReference type="GO" id="GO:0007166">
    <property type="term" value="P:cell surface receptor signaling pathway"/>
    <property type="evidence" value="ECO:0007669"/>
    <property type="project" value="InterPro"/>
</dbReference>
<evidence type="ECO:0000313" key="7">
    <source>
        <dbReference type="EMBL" id="KAK2559805.1"/>
    </source>
</evidence>
<proteinExistence type="predicted"/>
<dbReference type="PANTHER" id="PTHR12011">
    <property type="entry name" value="ADHESION G-PROTEIN COUPLED RECEPTOR"/>
    <property type="match status" value="1"/>
</dbReference>
<dbReference type="Gene3D" id="1.20.1070.10">
    <property type="entry name" value="Rhodopsin 7-helix transmembrane proteins"/>
    <property type="match status" value="1"/>
</dbReference>
<dbReference type="InterPro" id="IPR016187">
    <property type="entry name" value="CTDL_fold"/>
</dbReference>
<evidence type="ECO:0000256" key="4">
    <source>
        <dbReference type="ARBA" id="ARBA00023136"/>
    </source>
</evidence>
<keyword evidence="7" id="KW-0675">Receptor</keyword>
<evidence type="ECO:0000256" key="3">
    <source>
        <dbReference type="ARBA" id="ARBA00022989"/>
    </source>
</evidence>
<dbReference type="SUPFAM" id="SSF81321">
    <property type="entry name" value="Family A G protein-coupled receptor-like"/>
    <property type="match status" value="1"/>
</dbReference>
<keyword evidence="8" id="KW-1185">Reference proteome</keyword>
<evidence type="ECO:0000256" key="2">
    <source>
        <dbReference type="ARBA" id="ARBA00022692"/>
    </source>
</evidence>
<comment type="caution">
    <text evidence="7">The sequence shown here is derived from an EMBL/GenBank/DDBJ whole genome shotgun (WGS) entry which is preliminary data.</text>
</comment>
<dbReference type="PRINTS" id="PR00249">
    <property type="entry name" value="GPCRSECRETIN"/>
</dbReference>
<dbReference type="GO" id="GO:0005886">
    <property type="term" value="C:plasma membrane"/>
    <property type="evidence" value="ECO:0007669"/>
    <property type="project" value="TreeGrafter"/>
</dbReference>
<reference evidence="7" key="2">
    <citation type="journal article" date="2023" name="Science">
        <title>Genomic signatures of disease resistance in endangered staghorn corals.</title>
        <authorList>
            <person name="Vollmer S.V."/>
            <person name="Selwyn J.D."/>
            <person name="Despard B.A."/>
            <person name="Roesel C.L."/>
        </authorList>
    </citation>
    <scope>NUCLEOTIDE SEQUENCE</scope>
    <source>
        <strain evidence="7">K2</strain>
    </source>
</reference>
<keyword evidence="2 5" id="KW-0812">Transmembrane</keyword>
<dbReference type="Pfam" id="PF00002">
    <property type="entry name" value="7tm_2"/>
    <property type="match status" value="1"/>
</dbReference>
<protein>
    <submittedName>
        <fullName evidence="7">Adhesion G-protein coupled receptor D1</fullName>
    </submittedName>
</protein>
<dbReference type="InterPro" id="IPR017981">
    <property type="entry name" value="GPCR_2-like_7TM"/>
</dbReference>
<evidence type="ECO:0000256" key="1">
    <source>
        <dbReference type="ARBA" id="ARBA00004141"/>
    </source>
</evidence>
<feature type="transmembrane region" description="Helical" evidence="5">
    <location>
        <begin position="304"/>
        <end position="325"/>
    </location>
</feature>
<dbReference type="Proteomes" id="UP001249851">
    <property type="component" value="Unassembled WGS sequence"/>
</dbReference>
<feature type="transmembrane region" description="Helical" evidence="5">
    <location>
        <begin position="368"/>
        <end position="394"/>
    </location>
</feature>
<feature type="transmembrane region" description="Helical" evidence="5">
    <location>
        <begin position="450"/>
        <end position="473"/>
    </location>
</feature>
<accession>A0AAD9V3X1</accession>
<organism evidence="7 8">
    <name type="scientific">Acropora cervicornis</name>
    <name type="common">Staghorn coral</name>
    <dbReference type="NCBI Taxonomy" id="6130"/>
    <lineage>
        <taxon>Eukaryota</taxon>
        <taxon>Metazoa</taxon>
        <taxon>Cnidaria</taxon>
        <taxon>Anthozoa</taxon>
        <taxon>Hexacorallia</taxon>
        <taxon>Scleractinia</taxon>
        <taxon>Astrocoeniina</taxon>
        <taxon>Acroporidae</taxon>
        <taxon>Acropora</taxon>
    </lineage>
</organism>
<dbReference type="InterPro" id="IPR000832">
    <property type="entry name" value="GPCR_2_secretin-like"/>
</dbReference>
<dbReference type="SUPFAM" id="SSF56436">
    <property type="entry name" value="C-type lectin-like"/>
    <property type="match status" value="1"/>
</dbReference>
<feature type="transmembrane region" description="Helical" evidence="5">
    <location>
        <begin position="406"/>
        <end position="427"/>
    </location>
</feature>
<name>A0AAD9V3X1_ACRCE</name>
<evidence type="ECO:0000259" key="6">
    <source>
        <dbReference type="PROSITE" id="PS50261"/>
    </source>
</evidence>
<sequence length="606" mass="68676">MKCNASELQNKCKMRSQNNMTGVKFKDKEDLEKKIANVQLEYGKKYWTALSWHSEHNFCWNQNASLPANVSRNVHWWFCFILRNEKPHLVAERCTTKHKYICELKSSERSNPMGKFENEAIEKINNLNVTNKGSLKDAAVAIQKLFHDLNDTNDGKGTVNVLVATQTLESFAFEYAKTHLKKNESIVVVEENYEMKIQRLATNNPDPLVFPVTNTTQQLDQDRVGIALPPEVLKGKDFAIFIIYNDISRFVPELPALELRNRIIAAKVYPSPQGTLQENVTISFGRNKLTAIGLEKDVHWRNQMITRSSVLAIISPILLFSCKLLKMRDFKQEQVQIRLNLVVALAAAQLAFLSGIDALEPKGLCVFVAALIHFFYLVGFAWMFFEGVYLYLMVVKVFNTEIRLRAFYSVAWGCPAGIVVLSIVLAACQEGGLHSYIHGAFCWVSFSNNLIWTFVAPVLLVCVTNAVLLSLVIREILKMQSGKAPNAEKLRQAAKACVVLSPLLGMTWVFGILSVTNASLGLFIFLLHVLRNADVRAEFKRKKKMWFEMRGRVAELHSSVRWTSEAIRSDVFELKDKYSVSSSHLSSINKDQIVPFQEPLPSVECN</sequence>
<gene>
    <name evidence="7" type="ORF">P5673_017354</name>
</gene>
<feature type="transmembrane region" description="Helical" evidence="5">
    <location>
        <begin position="493"/>
        <end position="512"/>
    </location>
</feature>
<evidence type="ECO:0000256" key="5">
    <source>
        <dbReference type="SAM" id="Phobius"/>
    </source>
</evidence>
<feature type="transmembrane region" description="Helical" evidence="5">
    <location>
        <begin position="337"/>
        <end position="356"/>
    </location>
</feature>